<sequence>MDKDNIYVLRDIDCFMSVTEAIREQGLTLENRIIEKKVIESNYYLSKQLNVPLATKLFYLCRVRYVEGIAQSIEKTYIEYSKVEGLEEYDLGNTSFYGLLLKEYGIQVYETQEELLLVEAKREEKRLLGLEGKCEILLNRGTSYVSKNDHELFEYFEMSSLPSFYRYRSVSEI</sequence>
<accession>B7C8C8</accession>
<dbReference type="PANTHER" id="PTHR44846:SF1">
    <property type="entry name" value="MANNOSYL-D-GLYCERATE TRANSPORT_METABOLISM SYSTEM REPRESSOR MNGR-RELATED"/>
    <property type="match status" value="1"/>
</dbReference>
<dbReference type="InterPro" id="IPR028978">
    <property type="entry name" value="Chorismate_lyase_/UTRA_dom_sf"/>
</dbReference>
<dbReference type="Gene3D" id="3.40.1410.10">
    <property type="entry name" value="Chorismate lyase-like"/>
    <property type="match status" value="1"/>
</dbReference>
<proteinExistence type="predicted"/>
<dbReference type="OrthoDB" id="1642272at2"/>
<dbReference type="InterPro" id="IPR011663">
    <property type="entry name" value="UTRA"/>
</dbReference>
<feature type="domain" description="UbiC transcription regulator-associated" evidence="1">
    <location>
        <begin position="24"/>
        <end position="166"/>
    </location>
</feature>
<dbReference type="Pfam" id="PF07702">
    <property type="entry name" value="UTRA"/>
    <property type="match status" value="1"/>
</dbReference>
<comment type="caution">
    <text evidence="2">The sequence shown here is derived from an EMBL/GenBank/DDBJ whole genome shotgun (WGS) entry which is preliminary data.</text>
</comment>
<dbReference type="SUPFAM" id="SSF64288">
    <property type="entry name" value="Chorismate lyase-like"/>
    <property type="match status" value="1"/>
</dbReference>
<protein>
    <submittedName>
        <fullName evidence="2">UbiC transcription regulator-associated domain protein</fullName>
    </submittedName>
</protein>
<dbReference type="SMART" id="SM00866">
    <property type="entry name" value="UTRA"/>
    <property type="match status" value="1"/>
</dbReference>
<evidence type="ECO:0000313" key="3">
    <source>
        <dbReference type="Proteomes" id="UP000004315"/>
    </source>
</evidence>
<dbReference type="RefSeq" id="WP_003864235.1">
    <property type="nucleotide sequence ID" value="NZ_DS996841.1"/>
</dbReference>
<dbReference type="AlphaFoldDB" id="B7C8C8"/>
<dbReference type="EMBL" id="ABYT01000028">
    <property type="protein sequence ID" value="EEC91012.1"/>
    <property type="molecule type" value="Genomic_DNA"/>
</dbReference>
<dbReference type="PANTHER" id="PTHR44846">
    <property type="entry name" value="MANNOSYL-D-GLYCERATE TRANSPORT/METABOLISM SYSTEM REPRESSOR MNGR-RELATED"/>
    <property type="match status" value="1"/>
</dbReference>
<evidence type="ECO:0000259" key="1">
    <source>
        <dbReference type="SMART" id="SM00866"/>
    </source>
</evidence>
<dbReference type="InterPro" id="IPR050679">
    <property type="entry name" value="Bact_HTH_transcr_reg"/>
</dbReference>
<organism evidence="2 3">
    <name type="scientific">Holdemanella biformis DSM 3989</name>
    <dbReference type="NCBI Taxonomy" id="518637"/>
    <lineage>
        <taxon>Bacteria</taxon>
        <taxon>Bacillati</taxon>
        <taxon>Bacillota</taxon>
        <taxon>Erysipelotrichia</taxon>
        <taxon>Erysipelotrichales</taxon>
        <taxon>Erysipelotrichaceae</taxon>
        <taxon>Holdemanella</taxon>
    </lineage>
</organism>
<evidence type="ECO:0000313" key="2">
    <source>
        <dbReference type="EMBL" id="EEC91012.1"/>
    </source>
</evidence>
<dbReference type="HOGENOM" id="CLU_132029_0_0_9"/>
<dbReference type="Proteomes" id="UP000004315">
    <property type="component" value="Unassembled WGS sequence"/>
</dbReference>
<dbReference type="STRING" id="518637.EUBIFOR_00425"/>
<name>B7C8C8_9FIRM</name>
<gene>
    <name evidence="2" type="ORF">EUBIFOR_00425</name>
</gene>
<keyword evidence="3" id="KW-1185">Reference proteome</keyword>
<dbReference type="GO" id="GO:0003677">
    <property type="term" value="F:DNA binding"/>
    <property type="evidence" value="ECO:0007669"/>
    <property type="project" value="InterPro"/>
</dbReference>
<reference evidence="2 3" key="1">
    <citation type="submission" date="2008-11" db="EMBL/GenBank/DDBJ databases">
        <title>Draft genome sequence of Eubacterium biforme (DSM 3989).</title>
        <authorList>
            <person name="Sudarsanam P."/>
            <person name="Ley R."/>
            <person name="Guruge J."/>
            <person name="Turnbaugh P.J."/>
            <person name="Mahowald M."/>
            <person name="Liep D."/>
            <person name="Gordon J."/>
        </authorList>
    </citation>
    <scope>NUCLEOTIDE SEQUENCE [LARGE SCALE GENOMIC DNA]</scope>
    <source>
        <strain evidence="2 3">DSM 3989</strain>
    </source>
</reference>
<dbReference type="eggNOG" id="COG2188">
    <property type="taxonomic scope" value="Bacteria"/>
</dbReference>
<dbReference type="GO" id="GO:0045892">
    <property type="term" value="P:negative regulation of DNA-templated transcription"/>
    <property type="evidence" value="ECO:0007669"/>
    <property type="project" value="TreeGrafter"/>
</dbReference>